<organism evidence="2 3">
    <name type="scientific">Candidatus Giovannonibacteria bacterium RIFCSPHIGHO2_01_FULL_45_23</name>
    <dbReference type="NCBI Taxonomy" id="1798325"/>
    <lineage>
        <taxon>Bacteria</taxon>
        <taxon>Candidatus Giovannoniibacteriota</taxon>
    </lineage>
</organism>
<dbReference type="EMBL" id="MFHD01000009">
    <property type="protein sequence ID" value="OGF62989.1"/>
    <property type="molecule type" value="Genomic_DNA"/>
</dbReference>
<reference evidence="2 3" key="1">
    <citation type="journal article" date="2016" name="Nat. Commun.">
        <title>Thousands of microbial genomes shed light on interconnected biogeochemical processes in an aquifer system.</title>
        <authorList>
            <person name="Anantharaman K."/>
            <person name="Brown C.T."/>
            <person name="Hug L.A."/>
            <person name="Sharon I."/>
            <person name="Castelle C.J."/>
            <person name="Probst A.J."/>
            <person name="Thomas B.C."/>
            <person name="Singh A."/>
            <person name="Wilkins M.J."/>
            <person name="Karaoz U."/>
            <person name="Brodie E.L."/>
            <person name="Williams K.H."/>
            <person name="Hubbard S.S."/>
            <person name="Banfield J.F."/>
        </authorList>
    </citation>
    <scope>NUCLEOTIDE SEQUENCE [LARGE SCALE GENOMIC DNA]</scope>
</reference>
<name>A0A1F5VHQ6_9BACT</name>
<dbReference type="Proteomes" id="UP000179251">
    <property type="component" value="Unassembled WGS sequence"/>
</dbReference>
<evidence type="ECO:0000313" key="2">
    <source>
        <dbReference type="EMBL" id="OGF62989.1"/>
    </source>
</evidence>
<keyword evidence="1" id="KW-0472">Membrane</keyword>
<feature type="transmembrane region" description="Helical" evidence="1">
    <location>
        <begin position="151"/>
        <end position="171"/>
    </location>
</feature>
<feature type="transmembrane region" description="Helical" evidence="1">
    <location>
        <begin position="100"/>
        <end position="121"/>
    </location>
</feature>
<sequence length="176" mass="19723">MFFTTHSLAGAAIGVATGNPYAGFFAGFLSHHLMDAMPHFDQGSFRVKERRAPYLGDSNFEENTLGAFGARGWAMLFIDWLVSIILFAIIFALSPPDQLSLILIGALGGAFPDIVDTSPLWSPKLRLENPSLQKYHGFHSYFHWTVPAKNWLLGMLTQILLIATSFWYLVLRQIFI</sequence>
<evidence type="ECO:0000313" key="3">
    <source>
        <dbReference type="Proteomes" id="UP000179251"/>
    </source>
</evidence>
<protein>
    <submittedName>
        <fullName evidence="2">Uncharacterized protein</fullName>
    </submittedName>
</protein>
<evidence type="ECO:0000256" key="1">
    <source>
        <dbReference type="SAM" id="Phobius"/>
    </source>
</evidence>
<dbReference type="AlphaFoldDB" id="A0A1F5VHQ6"/>
<keyword evidence="1" id="KW-1133">Transmembrane helix</keyword>
<accession>A0A1F5VHQ6</accession>
<proteinExistence type="predicted"/>
<dbReference type="STRING" id="1798325.A2834_02960"/>
<gene>
    <name evidence="2" type="ORF">A2834_02960</name>
</gene>
<comment type="caution">
    <text evidence="2">The sequence shown here is derived from an EMBL/GenBank/DDBJ whole genome shotgun (WGS) entry which is preliminary data.</text>
</comment>
<keyword evidence="1" id="KW-0812">Transmembrane</keyword>
<feature type="transmembrane region" description="Helical" evidence="1">
    <location>
        <begin position="73"/>
        <end position="93"/>
    </location>
</feature>